<reference evidence="2 3" key="1">
    <citation type="journal article" date="2018" name="PLoS ONE">
        <title>The draft genome of Kipferlia bialata reveals reductive genome evolution in fornicate parasites.</title>
        <authorList>
            <person name="Tanifuji G."/>
            <person name="Takabayashi S."/>
            <person name="Kume K."/>
            <person name="Takagi M."/>
            <person name="Nakayama T."/>
            <person name="Kamikawa R."/>
            <person name="Inagaki Y."/>
            <person name="Hashimoto T."/>
        </authorList>
    </citation>
    <scope>NUCLEOTIDE SEQUENCE [LARGE SCALE GENOMIC DNA]</scope>
    <source>
        <strain evidence="2">NY0173</strain>
    </source>
</reference>
<comment type="caution">
    <text evidence="2">The sequence shown here is derived from an EMBL/GenBank/DDBJ whole genome shotgun (WGS) entry which is preliminary data.</text>
</comment>
<evidence type="ECO:0000259" key="1">
    <source>
        <dbReference type="Pfam" id="PF24852"/>
    </source>
</evidence>
<dbReference type="Proteomes" id="UP000265618">
    <property type="component" value="Unassembled WGS sequence"/>
</dbReference>
<dbReference type="AlphaFoldDB" id="A0A9K3CWR4"/>
<dbReference type="PANTHER" id="PTHR42339:SF1">
    <property type="entry name" value="HISTONE H1"/>
    <property type="match status" value="1"/>
</dbReference>
<evidence type="ECO:0000313" key="3">
    <source>
        <dbReference type="Proteomes" id="UP000265618"/>
    </source>
</evidence>
<proteinExistence type="predicted"/>
<name>A0A9K3CWR4_9EUKA</name>
<sequence length="271" mass="30224">MPYLEEQLEEKKRECPEGWIPMTPSGKLRGPGVLRNAIKKYLEERGTGQQGTWLSEIGVTYAQFNKFMKGTFRYKEDAYDSPVYSKAARFLEFEKIHKKIRARDAKAKAKGTSAVTKAPVKLSAKKAAAKARMDAVSAVPMEACPPMPVYDDCDIVRTKITSFLAASGATAAAFSDAIGVSRGNLTGFRKYRGKGAGAGSMAYTAAYRFFEQMRVLDGVAKTAHRVESEERWGAEGYKLRHDDGHRWVRDGEPMDPRLADIDYCKDLSRKK</sequence>
<organism evidence="2 3">
    <name type="scientific">Kipferlia bialata</name>
    <dbReference type="NCBI Taxonomy" id="797122"/>
    <lineage>
        <taxon>Eukaryota</taxon>
        <taxon>Metamonada</taxon>
        <taxon>Carpediemonas-like organisms</taxon>
        <taxon>Kipferlia</taxon>
    </lineage>
</organism>
<dbReference type="EMBL" id="BDIP01001582">
    <property type="protein sequence ID" value="GIQ84699.1"/>
    <property type="molecule type" value="Genomic_DNA"/>
</dbReference>
<accession>A0A9K3CWR4</accession>
<dbReference type="PANTHER" id="PTHR42339">
    <property type="entry name" value="HISTONE H1"/>
    <property type="match status" value="1"/>
</dbReference>
<dbReference type="Pfam" id="PF24852">
    <property type="entry name" value="DUF7726"/>
    <property type="match status" value="2"/>
</dbReference>
<gene>
    <name evidence="2" type="ORF">KIPB_006247</name>
</gene>
<protein>
    <recommendedName>
        <fullName evidence="1">DUF7726 domain-containing protein</fullName>
    </recommendedName>
</protein>
<dbReference type="OrthoDB" id="2592504at2759"/>
<feature type="domain" description="DUF7726" evidence="1">
    <location>
        <begin position="33"/>
        <end position="92"/>
    </location>
</feature>
<feature type="domain" description="DUF7726" evidence="1">
    <location>
        <begin position="147"/>
        <end position="219"/>
    </location>
</feature>
<dbReference type="InterPro" id="IPR056143">
    <property type="entry name" value="DUF7726"/>
</dbReference>
<evidence type="ECO:0000313" key="2">
    <source>
        <dbReference type="EMBL" id="GIQ84699.1"/>
    </source>
</evidence>
<keyword evidence="3" id="KW-1185">Reference proteome</keyword>